<accession>A0A1K2HSI5</accession>
<dbReference type="OrthoDB" id="9811671at2"/>
<protein>
    <submittedName>
        <fullName evidence="3">Uncharacterized conserved protein, DUF2147 family</fullName>
    </submittedName>
</protein>
<sequence length="178" mass="18734">MAGSIVTMLIAVAALAMASPAAAQGVPSPVLPGSPPAQPPAMIEGTWATADGSEITIIACPQGYCGLISKIVVPEHIMKQYGGDLTAIGANYTDMMNKDPALRGRPIQGLQILRLSPTASPWRFDGEVYHPEHGNTYGGSVEVVDADRIKLKGCALYVICLEQEWARVIAPAPVLAKQ</sequence>
<dbReference type="Pfam" id="PF09917">
    <property type="entry name" value="DUF2147"/>
    <property type="match status" value="1"/>
</dbReference>
<keyword evidence="4" id="KW-1185">Reference proteome</keyword>
<evidence type="ECO:0000256" key="1">
    <source>
        <dbReference type="SAM" id="SignalP"/>
    </source>
</evidence>
<feature type="chain" id="PRO_5012543679" evidence="1">
    <location>
        <begin position="24"/>
        <end position="178"/>
    </location>
</feature>
<gene>
    <name evidence="3" type="ORF">SAMN02983003_0212</name>
</gene>
<name>A0A1K2HSI5_9HYPH</name>
<dbReference type="AlphaFoldDB" id="A0A1K2HSI5"/>
<evidence type="ECO:0000313" key="3">
    <source>
        <dbReference type="EMBL" id="SFZ80928.1"/>
    </source>
</evidence>
<feature type="signal peptide" evidence="1">
    <location>
        <begin position="1"/>
        <end position="23"/>
    </location>
</feature>
<organism evidence="3 4">
    <name type="scientific">Devosia enhydra</name>
    <dbReference type="NCBI Taxonomy" id="665118"/>
    <lineage>
        <taxon>Bacteria</taxon>
        <taxon>Pseudomonadati</taxon>
        <taxon>Pseudomonadota</taxon>
        <taxon>Alphaproteobacteria</taxon>
        <taxon>Hyphomicrobiales</taxon>
        <taxon>Devosiaceae</taxon>
        <taxon>Devosia</taxon>
    </lineage>
</organism>
<dbReference type="InterPro" id="IPR019223">
    <property type="entry name" value="DUF2147"/>
</dbReference>
<evidence type="ECO:0000313" key="4">
    <source>
        <dbReference type="Proteomes" id="UP000183447"/>
    </source>
</evidence>
<dbReference type="PANTHER" id="PTHR36919">
    <property type="entry name" value="BLR1215 PROTEIN"/>
    <property type="match status" value="1"/>
</dbReference>
<dbReference type="Gene3D" id="2.40.128.520">
    <property type="match status" value="1"/>
</dbReference>
<dbReference type="PANTHER" id="PTHR36919:SF2">
    <property type="entry name" value="BLL6627 PROTEIN"/>
    <property type="match status" value="1"/>
</dbReference>
<dbReference type="Proteomes" id="UP000183447">
    <property type="component" value="Unassembled WGS sequence"/>
</dbReference>
<proteinExistence type="predicted"/>
<dbReference type="EMBL" id="FPKU01000001">
    <property type="protein sequence ID" value="SFZ80928.1"/>
    <property type="molecule type" value="Genomic_DNA"/>
</dbReference>
<feature type="domain" description="DUF2147" evidence="2">
    <location>
        <begin position="45"/>
        <end position="167"/>
    </location>
</feature>
<reference evidence="3 4" key="1">
    <citation type="submission" date="2016-11" db="EMBL/GenBank/DDBJ databases">
        <authorList>
            <person name="Jaros S."/>
            <person name="Januszkiewicz K."/>
            <person name="Wedrychowicz H."/>
        </authorList>
    </citation>
    <scope>NUCLEOTIDE SEQUENCE [LARGE SCALE GENOMIC DNA]</scope>
    <source>
        <strain evidence="3 4">ATCC 23634</strain>
    </source>
</reference>
<dbReference type="STRING" id="665118.SAMN02983003_0212"/>
<evidence type="ECO:0000259" key="2">
    <source>
        <dbReference type="Pfam" id="PF09917"/>
    </source>
</evidence>
<keyword evidence="1" id="KW-0732">Signal</keyword>